<dbReference type="EMBL" id="VBUT01000010">
    <property type="protein sequence ID" value="TLF74439.1"/>
    <property type="molecule type" value="Genomic_DNA"/>
</dbReference>
<feature type="domain" description="AB hydrolase-1" evidence="4">
    <location>
        <begin position="54"/>
        <end position="211"/>
    </location>
</feature>
<keyword evidence="2" id="KW-0732">Signal</keyword>
<dbReference type="InterPro" id="IPR051601">
    <property type="entry name" value="Serine_prot/Carboxylest_S33"/>
</dbReference>
<dbReference type="PANTHER" id="PTHR43248:SF29">
    <property type="entry name" value="TRIPEPTIDYL AMINOPEPTIDASE"/>
    <property type="match status" value="1"/>
</dbReference>
<evidence type="ECO:0000256" key="3">
    <source>
        <dbReference type="ARBA" id="ARBA00022801"/>
    </source>
</evidence>
<dbReference type="InterPro" id="IPR000073">
    <property type="entry name" value="AB_hydrolase_1"/>
</dbReference>
<protein>
    <submittedName>
        <fullName evidence="6">Alpha/beta hydrolase</fullName>
    </submittedName>
</protein>
<comment type="similarity">
    <text evidence="1">Belongs to the peptidase S33 family.</text>
</comment>
<gene>
    <name evidence="6" type="ORF">FEK34_24000</name>
</gene>
<feature type="domain" description="Peptidase S33 tripeptidyl aminopeptidase-like C-terminal" evidence="5">
    <location>
        <begin position="363"/>
        <end position="455"/>
    </location>
</feature>
<evidence type="ECO:0000256" key="2">
    <source>
        <dbReference type="ARBA" id="ARBA00022729"/>
    </source>
</evidence>
<dbReference type="Pfam" id="PF00561">
    <property type="entry name" value="Abhydrolase_1"/>
    <property type="match status" value="1"/>
</dbReference>
<comment type="caution">
    <text evidence="6">The sequence shown here is derived from an EMBL/GenBank/DDBJ whole genome shotgun (WGS) entry which is preliminary data.</text>
</comment>
<reference evidence="6 7" key="1">
    <citation type="submission" date="2019-05" db="EMBL/GenBank/DDBJ databases">
        <title>Genomes sequences of two Nocardia cyriacigeorgica environmental isolates, type strains Nocardia asteroides ATCC 19247 and Nocardia cyriacigeorgica DSM 44484.</title>
        <authorList>
            <person name="Vautrin F."/>
            <person name="Bergeron E."/>
            <person name="Dubost A."/>
            <person name="Abrouk D."/>
            <person name="Rodriguez Nava V."/>
            <person name="Pujic P."/>
        </authorList>
    </citation>
    <scope>NUCLEOTIDE SEQUENCE [LARGE SCALE GENOMIC DNA]</scope>
    <source>
        <strain evidence="6 7">EML 446</strain>
    </source>
</reference>
<sequence length="460" mass="49447">MVWHGCSDPDLIAVRGECAEIRVPLDYSAPGGRTISLAISRVPSTDPARRRGVLLTNSGGPGAPGLDPGDAVGNGLSAEVRAAYDLIGFDPRGVGQSTPVSCGWPPGRVPGGDAQPGQDRAAFDRDVQRAAQLAALCIGAEGAALPHINTRNTARDMRMIAAVLGESKISYYGPSYGSYLGAVFTQMFPEHSDRILLDSVVDPERYWLGLFQDSGVANEAALAVWAEKVAVEQQQFQLGDSAETVLATVRDLMARVAQRPIEIAGLTVDDDILLTTLNFALSLGPYAARLAELLQQLRAAGDGAVVHPIPLWEAVRGWAGSGGMFEAHMAVKCGDVAAPRDPEWYWRNIERSRIERPIFGPLFNNIAPCAFWPAPLEPPTRIQHSVLVLLLHADGDIRTPYSGAQSMRRAMSESRLVTLRAVRWHGILGLPSRCLADAVDTFLLDGKLPAADVECRLDPP</sequence>
<proteinExistence type="inferred from homology"/>
<dbReference type="GO" id="GO:0016787">
    <property type="term" value="F:hydrolase activity"/>
    <property type="evidence" value="ECO:0007669"/>
    <property type="project" value="UniProtKB-KW"/>
</dbReference>
<dbReference type="PANTHER" id="PTHR43248">
    <property type="entry name" value="2-SUCCINYL-6-HYDROXY-2,4-CYCLOHEXADIENE-1-CARBOXYLATE SYNTHASE"/>
    <property type="match status" value="1"/>
</dbReference>
<keyword evidence="3 6" id="KW-0378">Hydrolase</keyword>
<evidence type="ECO:0000313" key="6">
    <source>
        <dbReference type="EMBL" id="TLF74439.1"/>
    </source>
</evidence>
<evidence type="ECO:0000259" key="5">
    <source>
        <dbReference type="Pfam" id="PF08386"/>
    </source>
</evidence>
<accession>A0A5R8NFK4</accession>
<evidence type="ECO:0000256" key="1">
    <source>
        <dbReference type="ARBA" id="ARBA00010088"/>
    </source>
</evidence>
<dbReference type="Pfam" id="PF08386">
    <property type="entry name" value="Abhydrolase_4"/>
    <property type="match status" value="1"/>
</dbReference>
<organism evidence="6 7">
    <name type="scientific">Nocardia cyriacigeorgica</name>
    <dbReference type="NCBI Taxonomy" id="135487"/>
    <lineage>
        <taxon>Bacteria</taxon>
        <taxon>Bacillati</taxon>
        <taxon>Actinomycetota</taxon>
        <taxon>Actinomycetes</taxon>
        <taxon>Mycobacteriales</taxon>
        <taxon>Nocardiaceae</taxon>
        <taxon>Nocardia</taxon>
    </lineage>
</organism>
<evidence type="ECO:0000313" key="7">
    <source>
        <dbReference type="Proteomes" id="UP000306378"/>
    </source>
</evidence>
<dbReference type="Gene3D" id="3.40.50.1820">
    <property type="entry name" value="alpha/beta hydrolase"/>
    <property type="match status" value="1"/>
</dbReference>
<name>A0A5R8NFK4_9NOCA</name>
<dbReference type="AlphaFoldDB" id="A0A5R8NFK4"/>
<dbReference type="InterPro" id="IPR013595">
    <property type="entry name" value="Pept_S33_TAP-like_C"/>
</dbReference>
<evidence type="ECO:0000259" key="4">
    <source>
        <dbReference type="Pfam" id="PF00561"/>
    </source>
</evidence>
<dbReference type="Proteomes" id="UP000306378">
    <property type="component" value="Unassembled WGS sequence"/>
</dbReference>
<dbReference type="SUPFAM" id="SSF53474">
    <property type="entry name" value="alpha/beta-Hydrolases"/>
    <property type="match status" value="1"/>
</dbReference>
<dbReference type="InterPro" id="IPR029058">
    <property type="entry name" value="AB_hydrolase_fold"/>
</dbReference>